<name>A0A1V9XNY6_9ACAR</name>
<feature type="chain" id="PRO_5012799948" evidence="2">
    <location>
        <begin position="22"/>
        <end position="526"/>
    </location>
</feature>
<dbReference type="PANTHER" id="PTHR24419">
    <property type="entry name" value="INTERLEUKIN-1 RECEPTOR-ASSOCIATED KINASE"/>
    <property type="match status" value="1"/>
</dbReference>
<dbReference type="InParanoid" id="A0A1V9XNY6"/>
<dbReference type="EMBL" id="MNPL01006666">
    <property type="protein sequence ID" value="OQR75214.1"/>
    <property type="molecule type" value="Genomic_DNA"/>
</dbReference>
<dbReference type="GO" id="GO:0035556">
    <property type="term" value="P:intracellular signal transduction"/>
    <property type="evidence" value="ECO:0007669"/>
    <property type="project" value="TreeGrafter"/>
</dbReference>
<keyword evidence="2" id="KW-0732">Signal</keyword>
<evidence type="ECO:0000313" key="3">
    <source>
        <dbReference type="EMBL" id="OQR75214.1"/>
    </source>
</evidence>
<feature type="transmembrane region" description="Helical" evidence="1">
    <location>
        <begin position="82"/>
        <end position="111"/>
    </location>
</feature>
<evidence type="ECO:0000256" key="1">
    <source>
        <dbReference type="SAM" id="Phobius"/>
    </source>
</evidence>
<dbReference type="PANTHER" id="PTHR24419:SF18">
    <property type="entry name" value="SERINE_THREONINE-PROTEIN KINASE HASPIN"/>
    <property type="match status" value="1"/>
</dbReference>
<dbReference type="OrthoDB" id="10380118at2759"/>
<protein>
    <submittedName>
        <fullName evidence="3">Serine:threonine protein kinase haspin-like</fullName>
    </submittedName>
</protein>
<keyword evidence="1" id="KW-0472">Membrane</keyword>
<dbReference type="Proteomes" id="UP000192247">
    <property type="component" value="Unassembled WGS sequence"/>
</dbReference>
<keyword evidence="1" id="KW-1133">Transmembrane helix</keyword>
<gene>
    <name evidence="3" type="ORF">BIW11_08574</name>
</gene>
<keyword evidence="4" id="KW-1185">Reference proteome</keyword>
<proteinExistence type="predicted"/>
<keyword evidence="3" id="KW-0418">Kinase</keyword>
<dbReference type="GO" id="GO:0000278">
    <property type="term" value="P:mitotic cell cycle"/>
    <property type="evidence" value="ECO:0007669"/>
    <property type="project" value="TreeGrafter"/>
</dbReference>
<feature type="signal peptide" evidence="2">
    <location>
        <begin position="1"/>
        <end position="21"/>
    </location>
</feature>
<keyword evidence="3" id="KW-0808">Transferase</keyword>
<sequence length="526" mass="58397">MLVVSVVVWSFTLAIATATSAGGLEKAAGVSDNGVSGKIASILAPSELKTKIGLKIDQLIAKLQENPRTAKFLDFLYENKSAVYFSTTCFIVGTSLLIILLIFYNPVFPFLTSGRKQTRRFRLADQDEEPELESLIVKKNYVRDHPFKVGGAGDMISVLDMHISPLEPPLKIDGPAISWPSTLTDAVISQPRRVADPYAGIIELCKQKMPARFADILELKNPEDVYTFIGRTASGAVYRFSADAVSFVLKIFPVLSETAVQREILLRSLLYLNRLHMSPLKFLCRNFVEIQGTAFVQDDYPACLMNLSSSSGDNSREQTTTAEDSLFDCGNYIVISMEIAGTPLSRCLIKNAAQAKSIVQQLCFTLATGEQFAGYSIDETDVDKVYLKSSDKCKIDFRVNGISVAVKLVDGVIAKLSGTSFSLGTVSYNENQLIEAAERHVPARAFDRNIEFLSRVVRLLLERIPRDVDPQNIRSEQKIVFDLKDIESHLRNFDCVYRFTMFKFIQPRKTAMTAAAAEAELTNVDL</sequence>
<dbReference type="AlphaFoldDB" id="A0A1V9XNY6"/>
<dbReference type="GO" id="GO:0072354">
    <property type="term" value="F:histone H3T3 kinase activity"/>
    <property type="evidence" value="ECO:0007669"/>
    <property type="project" value="TreeGrafter"/>
</dbReference>
<keyword evidence="1" id="KW-0812">Transmembrane</keyword>
<accession>A0A1V9XNY6</accession>
<dbReference type="GO" id="GO:0005737">
    <property type="term" value="C:cytoplasm"/>
    <property type="evidence" value="ECO:0007669"/>
    <property type="project" value="TreeGrafter"/>
</dbReference>
<reference evidence="3 4" key="1">
    <citation type="journal article" date="2017" name="Gigascience">
        <title>Draft genome of the honey bee ectoparasitic mite, Tropilaelaps mercedesae, is shaped by the parasitic life history.</title>
        <authorList>
            <person name="Dong X."/>
            <person name="Armstrong S.D."/>
            <person name="Xia D."/>
            <person name="Makepeace B.L."/>
            <person name="Darby A.C."/>
            <person name="Kadowaki T."/>
        </authorList>
    </citation>
    <scope>NUCLEOTIDE SEQUENCE [LARGE SCALE GENOMIC DNA]</scope>
    <source>
        <strain evidence="3">Wuxi-XJTLU</strain>
    </source>
</reference>
<evidence type="ECO:0000313" key="4">
    <source>
        <dbReference type="Proteomes" id="UP000192247"/>
    </source>
</evidence>
<comment type="caution">
    <text evidence="3">The sequence shown here is derived from an EMBL/GenBank/DDBJ whole genome shotgun (WGS) entry which is preliminary data.</text>
</comment>
<dbReference type="GO" id="GO:0005634">
    <property type="term" value="C:nucleus"/>
    <property type="evidence" value="ECO:0007669"/>
    <property type="project" value="TreeGrafter"/>
</dbReference>
<evidence type="ECO:0000256" key="2">
    <source>
        <dbReference type="SAM" id="SignalP"/>
    </source>
</evidence>
<organism evidence="3 4">
    <name type="scientific">Tropilaelaps mercedesae</name>
    <dbReference type="NCBI Taxonomy" id="418985"/>
    <lineage>
        <taxon>Eukaryota</taxon>
        <taxon>Metazoa</taxon>
        <taxon>Ecdysozoa</taxon>
        <taxon>Arthropoda</taxon>
        <taxon>Chelicerata</taxon>
        <taxon>Arachnida</taxon>
        <taxon>Acari</taxon>
        <taxon>Parasitiformes</taxon>
        <taxon>Mesostigmata</taxon>
        <taxon>Gamasina</taxon>
        <taxon>Dermanyssoidea</taxon>
        <taxon>Laelapidae</taxon>
        <taxon>Tropilaelaps</taxon>
    </lineage>
</organism>